<keyword evidence="3" id="KW-0288">FMN</keyword>
<dbReference type="InterPro" id="IPR005025">
    <property type="entry name" value="FMN_Rdtase-like_dom"/>
</dbReference>
<keyword evidence="7" id="KW-1185">Reference proteome</keyword>
<evidence type="ECO:0000313" key="7">
    <source>
        <dbReference type="Proteomes" id="UP000199101"/>
    </source>
</evidence>
<evidence type="ECO:0000256" key="3">
    <source>
        <dbReference type="ARBA" id="ARBA00022643"/>
    </source>
</evidence>
<dbReference type="InterPro" id="IPR029039">
    <property type="entry name" value="Flavoprotein-like_sf"/>
</dbReference>
<dbReference type="InterPro" id="IPR051814">
    <property type="entry name" value="NAD(P)H-dep_FMN_reductase"/>
</dbReference>
<dbReference type="Proteomes" id="UP000199101">
    <property type="component" value="Unassembled WGS sequence"/>
</dbReference>
<reference evidence="7" key="1">
    <citation type="submission" date="2016-08" db="EMBL/GenBank/DDBJ databases">
        <authorList>
            <person name="Varghese N."/>
            <person name="Submissions Spin"/>
        </authorList>
    </citation>
    <scope>NUCLEOTIDE SEQUENCE [LARGE SCALE GENOMIC DNA]</scope>
    <source>
        <strain evidence="7">HAMBI 2975</strain>
    </source>
</reference>
<dbReference type="GO" id="GO:0016491">
    <property type="term" value="F:oxidoreductase activity"/>
    <property type="evidence" value="ECO:0007669"/>
    <property type="project" value="UniProtKB-KW"/>
</dbReference>
<dbReference type="Gene3D" id="3.40.50.360">
    <property type="match status" value="1"/>
</dbReference>
<proteinExistence type="inferred from homology"/>
<keyword evidence="4" id="KW-0560">Oxidoreductase</keyword>
<gene>
    <name evidence="6" type="ORF">GA0061103_0485</name>
</gene>
<evidence type="ECO:0000259" key="5">
    <source>
        <dbReference type="Pfam" id="PF03358"/>
    </source>
</evidence>
<dbReference type="STRING" id="410764.GA0061103_0485"/>
<dbReference type="SUPFAM" id="SSF52218">
    <property type="entry name" value="Flavoproteins"/>
    <property type="match status" value="1"/>
</dbReference>
<comment type="similarity">
    <text evidence="1">Belongs to the SsuE family.</text>
</comment>
<evidence type="ECO:0000313" key="6">
    <source>
        <dbReference type="EMBL" id="SCB48983.1"/>
    </source>
</evidence>
<evidence type="ECO:0000256" key="4">
    <source>
        <dbReference type="ARBA" id="ARBA00023002"/>
    </source>
</evidence>
<organism evidence="6 7">
    <name type="scientific">Rhizobium multihospitium</name>
    <dbReference type="NCBI Taxonomy" id="410764"/>
    <lineage>
        <taxon>Bacteria</taxon>
        <taxon>Pseudomonadati</taxon>
        <taxon>Pseudomonadota</taxon>
        <taxon>Alphaproteobacteria</taxon>
        <taxon>Hyphomicrobiales</taxon>
        <taxon>Rhizobiaceae</taxon>
        <taxon>Rhizobium/Agrobacterium group</taxon>
        <taxon>Rhizobium</taxon>
    </lineage>
</organism>
<dbReference type="PANTHER" id="PTHR43408">
    <property type="entry name" value="FMN REDUCTASE (NADPH)"/>
    <property type="match status" value="1"/>
</dbReference>
<dbReference type="EMBL" id="FMAG01000013">
    <property type="protein sequence ID" value="SCB48983.1"/>
    <property type="molecule type" value="Genomic_DNA"/>
</dbReference>
<sequence length="194" mass="21731">MHSSKITILSCSMDPESRSRRMARDAESLLRERGAEVEFIDLQDLELPVFDNLKCYEHPSYDRLYHAIRDADGVLLAVPIYNWSVGSAAKSLIELTGATGEGGRKSAWFDQIVTIVCSGGLPHSYMAYGSLAMSLMLDFKCVINPYVVYATERDWIDGLILSDALVARLKKTIEVKLELSSGLRARTYTSDWEI</sequence>
<feature type="domain" description="NADPH-dependent FMN reductase-like" evidence="5">
    <location>
        <begin position="5"/>
        <end position="126"/>
    </location>
</feature>
<dbReference type="Pfam" id="PF03358">
    <property type="entry name" value="FMN_red"/>
    <property type="match status" value="1"/>
</dbReference>
<keyword evidence="2" id="KW-0285">Flavoprotein</keyword>
<dbReference type="AlphaFoldDB" id="A0A1C3X9N3"/>
<name>A0A1C3X9N3_9HYPH</name>
<dbReference type="PANTHER" id="PTHR43408:SF2">
    <property type="entry name" value="FMN REDUCTASE (NADPH)"/>
    <property type="match status" value="1"/>
</dbReference>
<dbReference type="OrthoDB" id="9814010at2"/>
<evidence type="ECO:0000256" key="1">
    <source>
        <dbReference type="ARBA" id="ARBA00005990"/>
    </source>
</evidence>
<evidence type="ECO:0000256" key="2">
    <source>
        <dbReference type="ARBA" id="ARBA00022630"/>
    </source>
</evidence>
<protein>
    <submittedName>
        <fullName evidence="6">FMN reductase</fullName>
    </submittedName>
</protein>
<accession>A0A1C3X9N3</accession>
<dbReference type="RefSeq" id="WP_092719353.1">
    <property type="nucleotide sequence ID" value="NZ_FMAG01000013.1"/>
</dbReference>